<dbReference type="PATRIC" id="fig|43658.6.peg.1648"/>
<dbReference type="AlphaFoldDB" id="A0A0L0EUV1"/>
<feature type="chain" id="PRO_5005538404" evidence="1">
    <location>
        <begin position="22"/>
        <end position="530"/>
    </location>
</feature>
<dbReference type="OrthoDB" id="6304448at2"/>
<sequence length="530" mass="58698">MKYSYFLFVVTALSLPFCATANSKTAAEDLLKPLTCEVTEANITCSVALFKLNAMALKHVPLTASKSIELSSALQLSAIEHLVSGNIRQVPGSVVSFETLDITGEGHAMQHALAFKEMHFSHKPPSNTQFYARRYNNPLPTSPENLRQLAALDMSIEELNWRINAPKSNVHVTATGVKQNAKQVSKPGSYQNVTIKPNSSWHITPGAFHLMSLNAGDNSKIIIENNPENTNHTVLYVHGDLETLPVIDNRTHGALAVIYLGSTDIKLSHPFNGVWFSPDAHLTLTTLPDNMLQVGQFRAKSIQVEAGVHIQHYPFDLFSLIPAELIAEAEDLNPQSELGAINYSSVQLEQMIEAHLNNLFGMGEDANQKYAKSLETLRKNAHLVVPELFKIYDDTALTVEGQMRRWSAVHILSELNSPLANNKLYEIAISKPDYTFAPNISSDHTHGPSYESRELSIRAAAMDGIANLAALGYSQSDETLANYILGPQDKEPMTLRYAIKGYLKGNDTEVRREQLLRHLGPEYRAFIQGE</sequence>
<organism evidence="2 3">
    <name type="scientific">Pseudoalteromonas rubra</name>
    <dbReference type="NCBI Taxonomy" id="43658"/>
    <lineage>
        <taxon>Bacteria</taxon>
        <taxon>Pseudomonadati</taxon>
        <taxon>Pseudomonadota</taxon>
        <taxon>Gammaproteobacteria</taxon>
        <taxon>Alteromonadales</taxon>
        <taxon>Pseudoalteromonadaceae</taxon>
        <taxon>Pseudoalteromonas</taxon>
    </lineage>
</organism>
<feature type="signal peptide" evidence="1">
    <location>
        <begin position="1"/>
        <end position="21"/>
    </location>
</feature>
<evidence type="ECO:0000313" key="2">
    <source>
        <dbReference type="EMBL" id="KNC68196.1"/>
    </source>
</evidence>
<proteinExistence type="predicted"/>
<protein>
    <submittedName>
        <fullName evidence="2">Uncharacterized protein</fullName>
    </submittedName>
</protein>
<comment type="caution">
    <text evidence="2">The sequence shown here is derived from an EMBL/GenBank/DDBJ whole genome shotgun (WGS) entry which is preliminary data.</text>
</comment>
<evidence type="ECO:0000313" key="3">
    <source>
        <dbReference type="Proteomes" id="UP000036850"/>
    </source>
</evidence>
<dbReference type="EMBL" id="LFZX01000032">
    <property type="protein sequence ID" value="KNC68196.1"/>
    <property type="molecule type" value="Genomic_DNA"/>
</dbReference>
<dbReference type="Proteomes" id="UP000036850">
    <property type="component" value="Unassembled WGS sequence"/>
</dbReference>
<accession>A0A0L0EUV1</accession>
<evidence type="ECO:0000256" key="1">
    <source>
        <dbReference type="SAM" id="SignalP"/>
    </source>
</evidence>
<name>A0A0L0EUV1_9GAMM</name>
<keyword evidence="1" id="KW-0732">Signal</keyword>
<reference evidence="3" key="1">
    <citation type="submission" date="2015-07" db="EMBL/GenBank/DDBJ databases">
        <title>Draft genome sequence of a Pseudoalteromonas rubra strain, OCN096, isolated from Kaneohe Bay, Oahu, Hawaii.</title>
        <authorList>
            <person name="Beurmann S."/>
            <person name="Ushijima B."/>
            <person name="Belcaid M."/>
            <person name="Callahan S.M."/>
            <person name="Aeby G.S."/>
        </authorList>
    </citation>
    <scope>NUCLEOTIDE SEQUENCE [LARGE SCALE GENOMIC DNA]</scope>
    <source>
        <strain evidence="3">OCN096</strain>
    </source>
</reference>
<gene>
    <name evidence="2" type="ORF">AC626_06415</name>
</gene>